<evidence type="ECO:0000313" key="2">
    <source>
        <dbReference type="EMBL" id="MDO1532526.1"/>
    </source>
</evidence>
<dbReference type="Proteomes" id="UP001169027">
    <property type="component" value="Unassembled WGS sequence"/>
</dbReference>
<feature type="region of interest" description="Disordered" evidence="1">
    <location>
        <begin position="47"/>
        <end position="70"/>
    </location>
</feature>
<comment type="caution">
    <text evidence="2">The sequence shown here is derived from an EMBL/GenBank/DDBJ whole genome shotgun (WGS) entry which is preliminary data.</text>
</comment>
<accession>A0ABT8S0T1</accession>
<name>A0ABT8S0T1_9BURK</name>
<proteinExistence type="predicted"/>
<feature type="compositionally biased region" description="Polar residues" evidence="1">
    <location>
        <begin position="52"/>
        <end position="70"/>
    </location>
</feature>
<dbReference type="EMBL" id="JAUKVY010000005">
    <property type="protein sequence ID" value="MDO1532526.1"/>
    <property type="molecule type" value="Genomic_DNA"/>
</dbReference>
<sequence>MSSLQMFLPASEPARSEALALLQKSHRLPRHLVRGIVPGASGKRAALATGADQVQQQAFDTPSEAQTQTG</sequence>
<evidence type="ECO:0000256" key="1">
    <source>
        <dbReference type="SAM" id="MobiDB-lite"/>
    </source>
</evidence>
<gene>
    <name evidence="2" type="ORF">Q2T77_09525</name>
</gene>
<keyword evidence="3" id="KW-1185">Reference proteome</keyword>
<reference evidence="2" key="1">
    <citation type="submission" date="2023-06" db="EMBL/GenBank/DDBJ databases">
        <authorList>
            <person name="Jiang Y."/>
            <person name="Liu Q."/>
        </authorList>
    </citation>
    <scope>NUCLEOTIDE SEQUENCE</scope>
    <source>
        <strain evidence="2">CGMCC 1.12090</strain>
    </source>
</reference>
<dbReference type="RefSeq" id="WP_301807289.1">
    <property type="nucleotide sequence ID" value="NZ_JAUJZH010000005.1"/>
</dbReference>
<protein>
    <submittedName>
        <fullName evidence="2">Uncharacterized protein</fullName>
    </submittedName>
</protein>
<organism evidence="2 3">
    <name type="scientific">Variovorax ginsengisoli</name>
    <dbReference type="NCBI Taxonomy" id="363844"/>
    <lineage>
        <taxon>Bacteria</taxon>
        <taxon>Pseudomonadati</taxon>
        <taxon>Pseudomonadota</taxon>
        <taxon>Betaproteobacteria</taxon>
        <taxon>Burkholderiales</taxon>
        <taxon>Comamonadaceae</taxon>
        <taxon>Variovorax</taxon>
    </lineage>
</organism>
<evidence type="ECO:0000313" key="3">
    <source>
        <dbReference type="Proteomes" id="UP001169027"/>
    </source>
</evidence>